<sequence>MAAPDGASAADLFGPPRKQAGSVDRGPYTSTPDFSKPRLDRDFYRFLVQLYQDPSVHMSEKFAGVLLAFAWSGNNLEGDRVELTRQFFEQPEIMQLGIPAPVLNKLKEYNVSPFYFYPDGSLVEPDDSLKRRFHANWARWCRLVEEDKAAGHSFRRAGHADRAFTRFFPAAGQAPGESVLARTKAQAEEAGAREEEAEDQTSPRVSAMAARLGEQTELEAFLKTREKEALAVWDAGQRIYWVESKRLPDMTSNLLEAYPLEEKSYVPPSPMPTERSDDDSGEEKEGKPGQATDEEDEDGKGIDPTRYSFEELGKILRRQAKRLDTPVPSVQDAATGIEDGHGVDLTCTGDDTDGHVPDRTGPDWMRDSVYRDTLQPPLALRLTHVLNFLRDEDVDRCMDFHGKFEETGRYLHWLWHMDPDRQIHKASQHTRAMFFDAIRKALVHRQFEAHHYTATPLEVARFIDVPKASGRLNWVGAVADFPPPCPGGRVRKRTERPMLPMPIPPRRVHRVNGCLDGSAENERHHQVLKRDESQFWTEAALDPDALPEGRTVTNHFEMEHQYFCNLIDTQTVGWIRQDSSGTKLHVLPDDSLVHPSSSAAWAEQRGALRAGLQQVLRTFRAVEHFHLLKPYRRLVLPVSEPALRRYGKLHTERQWTPPRLGYDRMPAQLEPMPYGAFWRKLQSKRAELRTKALNETSTQHAGKDGFVQLPRSLVVGGPLVRPGLDRRLQAQQELLTTCHTLAKQLLLAGQKFPRQLMQDVNALVHNGKNGLYPKEMPGGVRLRVDEFRVRGGLRGLRFLDDPDEQQWLRFLAGDCYNSSNGLAQLGFDGPQFTLFRIFATRLFKILDDRGPSPLFPSPHTEITVDLLLSVMNRGGHESSVTKVQFQPHDAWRFLERLGNAGFIKWREDLAVTGTVKRAPFSVLPEQAVRWPEATTGRVKPTCCPKTGGDLNLKQAFNPPRLRAAQTDDDDVTNFFRALAVRLGYTIYTLEQDMKDHWQAPVETHRRRGNLHDSVRLFDETCEEPAFKPPVAEMRDMVQWSNPADFNEKLTEQGSLNLMRQRTVEELHHNLTMLAPARQSHWLNPKPPRQKETHEDKSGSKKTRAILKWDHNWDWASPGVRGQRRQFWSLSRWPLELDRLEPAQEAKVKSGADIDPLHLWEPANEDATDTYYMRPKLRRYQAETTRFRPGPATLPIGDTPLQMQKVQEVMTNAVARAMGIHESRWNRLSSFIFGTPRSTTSRNMPLLFGRPRGEEWLPEVDARDGAAVAASWDPVEEGRRLAVRDSLLHQAARRRRDALDALLPGERSAEKRQKQGRSGSRPRAPPAPDNDVEMGGQ</sequence>
<accession>A0AAD9IBE5</accession>
<feature type="region of interest" description="Disordered" evidence="1">
    <location>
        <begin position="261"/>
        <end position="305"/>
    </location>
</feature>
<proteinExistence type="predicted"/>
<feature type="compositionally biased region" description="Basic and acidic residues" evidence="1">
    <location>
        <begin position="352"/>
        <end position="361"/>
    </location>
</feature>
<evidence type="ECO:0000256" key="1">
    <source>
        <dbReference type="SAM" id="MobiDB-lite"/>
    </source>
</evidence>
<name>A0AAD9IBE5_9PEZI</name>
<comment type="caution">
    <text evidence="2">The sequence shown here is derived from an EMBL/GenBank/DDBJ whole genome shotgun (WGS) entry which is preliminary data.</text>
</comment>
<feature type="region of interest" description="Disordered" evidence="1">
    <location>
        <begin position="333"/>
        <end position="361"/>
    </location>
</feature>
<feature type="compositionally biased region" description="Basic and acidic residues" evidence="1">
    <location>
        <begin position="185"/>
        <end position="194"/>
    </location>
</feature>
<dbReference type="Proteomes" id="UP001217918">
    <property type="component" value="Unassembled WGS sequence"/>
</dbReference>
<dbReference type="EMBL" id="JAQQPM010000008">
    <property type="protein sequence ID" value="KAK2074383.1"/>
    <property type="molecule type" value="Genomic_DNA"/>
</dbReference>
<reference evidence="2" key="1">
    <citation type="journal article" date="2023" name="Mol. Plant Microbe Interact.">
        <title>Elucidating the Obligate Nature and Biological Capacity of an Invasive Fungal Corn Pathogen.</title>
        <authorList>
            <person name="MacCready J.S."/>
            <person name="Roggenkamp E.M."/>
            <person name="Gdanetz K."/>
            <person name="Chilvers M.I."/>
        </authorList>
    </citation>
    <scope>NUCLEOTIDE SEQUENCE</scope>
    <source>
        <strain evidence="2">PM02</strain>
    </source>
</reference>
<feature type="compositionally biased region" description="Basic and acidic residues" evidence="1">
    <location>
        <begin position="1088"/>
        <end position="1098"/>
    </location>
</feature>
<feature type="region of interest" description="Disordered" evidence="1">
    <location>
        <begin position="1"/>
        <end position="34"/>
    </location>
</feature>
<keyword evidence="3" id="KW-1185">Reference proteome</keyword>
<protein>
    <submittedName>
        <fullName evidence="2">Uncharacterized protein</fullName>
    </submittedName>
</protein>
<evidence type="ECO:0000313" key="3">
    <source>
        <dbReference type="Proteomes" id="UP001217918"/>
    </source>
</evidence>
<feature type="region of interest" description="Disordered" evidence="1">
    <location>
        <begin position="486"/>
        <end position="507"/>
    </location>
</feature>
<feature type="region of interest" description="Disordered" evidence="1">
    <location>
        <begin position="1077"/>
        <end position="1100"/>
    </location>
</feature>
<feature type="region of interest" description="Disordered" evidence="1">
    <location>
        <begin position="1297"/>
        <end position="1336"/>
    </location>
</feature>
<organism evidence="2 3">
    <name type="scientific">Phyllachora maydis</name>
    <dbReference type="NCBI Taxonomy" id="1825666"/>
    <lineage>
        <taxon>Eukaryota</taxon>
        <taxon>Fungi</taxon>
        <taxon>Dikarya</taxon>
        <taxon>Ascomycota</taxon>
        <taxon>Pezizomycotina</taxon>
        <taxon>Sordariomycetes</taxon>
        <taxon>Sordariomycetidae</taxon>
        <taxon>Phyllachorales</taxon>
        <taxon>Phyllachoraceae</taxon>
        <taxon>Phyllachora</taxon>
    </lineage>
</organism>
<evidence type="ECO:0000313" key="2">
    <source>
        <dbReference type="EMBL" id="KAK2074383.1"/>
    </source>
</evidence>
<feature type="region of interest" description="Disordered" evidence="1">
    <location>
        <begin position="183"/>
        <end position="205"/>
    </location>
</feature>
<gene>
    <name evidence="2" type="ORF">P8C59_008591</name>
</gene>